<dbReference type="RefSeq" id="WP_107846960.1">
    <property type="nucleotide sequence ID" value="NZ_QBKS01000002.1"/>
</dbReference>
<dbReference type="InterPro" id="IPR028087">
    <property type="entry name" value="Tad_N"/>
</dbReference>
<keyword evidence="1" id="KW-1133">Transmembrane helix</keyword>
<keyword evidence="4" id="KW-1185">Reference proteome</keyword>
<comment type="caution">
    <text evidence="3">The sequence shown here is derived from an EMBL/GenBank/DDBJ whole genome shotgun (WGS) entry which is preliminary data.</text>
</comment>
<name>A0A2T6BF21_9RHOB</name>
<protein>
    <submittedName>
        <fullName evidence="3">Putative Flp pilus-assembly TadE/G-like protein</fullName>
    </submittedName>
</protein>
<organism evidence="3 4">
    <name type="scientific">Litoreibacter ponti</name>
    <dbReference type="NCBI Taxonomy" id="1510457"/>
    <lineage>
        <taxon>Bacteria</taxon>
        <taxon>Pseudomonadati</taxon>
        <taxon>Pseudomonadota</taxon>
        <taxon>Alphaproteobacteria</taxon>
        <taxon>Rhodobacterales</taxon>
        <taxon>Roseobacteraceae</taxon>
        <taxon>Litoreibacter</taxon>
    </lineage>
</organism>
<accession>A0A2T6BF21</accession>
<keyword evidence="1" id="KW-0472">Membrane</keyword>
<evidence type="ECO:0000313" key="4">
    <source>
        <dbReference type="Proteomes" id="UP000243978"/>
    </source>
</evidence>
<reference evidence="3 4" key="1">
    <citation type="submission" date="2018-04" db="EMBL/GenBank/DDBJ databases">
        <title>Genomic Encyclopedia of Archaeal and Bacterial Type Strains, Phase II (KMG-II): from individual species to whole genera.</title>
        <authorList>
            <person name="Goeker M."/>
        </authorList>
    </citation>
    <scope>NUCLEOTIDE SEQUENCE [LARGE SCALE GENOMIC DNA]</scope>
    <source>
        <strain evidence="3 4">DSM 100977</strain>
    </source>
</reference>
<dbReference type="EMBL" id="QBKS01000002">
    <property type="protein sequence ID" value="PTX54650.1"/>
    <property type="molecule type" value="Genomic_DNA"/>
</dbReference>
<dbReference type="Pfam" id="PF13400">
    <property type="entry name" value="Tad"/>
    <property type="match status" value="1"/>
</dbReference>
<evidence type="ECO:0000256" key="1">
    <source>
        <dbReference type="SAM" id="Phobius"/>
    </source>
</evidence>
<evidence type="ECO:0000313" key="3">
    <source>
        <dbReference type="EMBL" id="PTX54650.1"/>
    </source>
</evidence>
<evidence type="ECO:0000259" key="2">
    <source>
        <dbReference type="Pfam" id="PF13400"/>
    </source>
</evidence>
<feature type="domain" description="Putative Flp pilus-assembly TadG-like N-terminal" evidence="2">
    <location>
        <begin position="18"/>
        <end position="64"/>
    </location>
</feature>
<sequence>MKPQVSSALHCFIRHETGSVLSFWAVTFAAFLGLVALSFDFGRLASTQSELQSYADNVALAAAGELNGKSDSITRALSAAETFISDTQTFGDGDNALSNDADYDIEFFQEPPTATSPGSPTSDPTKAGYVEVTSVSQSVSPVFGAAFSALTDASIDTTNANATAVAGYTQYACDVTPLMFCAPNADYRADEHAGSTVLLRAGGPNAAWGPGAFGFLDPSESIEADEDGICAGLSGAKLDICLIAASGNRNACFSQNGVNVAGGQRVGNFEAALNIRFDIYHSSTNNLRNNANYPPAPNVMSNWEPATGNCIGQNGVLSTTKLGLSPDDCHATGLCDRFGDGDWSTGRQAYIDVNYNGTDPFPEAQTRYEVYLAEIEALAANQNLGLPGNLLKTLKDGILPQCSSNTSADANRRVLVAASIDCTSFELQGGASDIPVIEFVELFMIAPIGLDGSKDIWVEIIGGVGGGSGGSKAEARFREVVQLYK</sequence>
<feature type="transmembrane region" description="Helical" evidence="1">
    <location>
        <begin position="21"/>
        <end position="39"/>
    </location>
</feature>
<dbReference type="Proteomes" id="UP000243978">
    <property type="component" value="Unassembled WGS sequence"/>
</dbReference>
<keyword evidence="1" id="KW-0812">Transmembrane</keyword>
<dbReference type="AlphaFoldDB" id="A0A2T6BF21"/>
<proteinExistence type="predicted"/>
<gene>
    <name evidence="3" type="ORF">C8N43_3467</name>
</gene>